<organism evidence="1 4">
    <name type="scientific">Medicago truncatula</name>
    <name type="common">Barrel medic</name>
    <name type="synonym">Medicago tribuloides</name>
    <dbReference type="NCBI Taxonomy" id="3880"/>
    <lineage>
        <taxon>Eukaryota</taxon>
        <taxon>Viridiplantae</taxon>
        <taxon>Streptophyta</taxon>
        <taxon>Embryophyta</taxon>
        <taxon>Tracheophyta</taxon>
        <taxon>Spermatophyta</taxon>
        <taxon>Magnoliopsida</taxon>
        <taxon>eudicotyledons</taxon>
        <taxon>Gunneridae</taxon>
        <taxon>Pentapetalae</taxon>
        <taxon>rosids</taxon>
        <taxon>fabids</taxon>
        <taxon>Fabales</taxon>
        <taxon>Fabaceae</taxon>
        <taxon>Papilionoideae</taxon>
        <taxon>50 kb inversion clade</taxon>
        <taxon>NPAAA clade</taxon>
        <taxon>Hologalegina</taxon>
        <taxon>IRL clade</taxon>
        <taxon>Trifolieae</taxon>
        <taxon>Medicago</taxon>
    </lineage>
</organism>
<proteinExistence type="predicted"/>
<dbReference type="EnsemblPlants" id="AES99782">
    <property type="protein sequence ID" value="AES99782"/>
    <property type="gene ID" value="MTR_5g084660"/>
</dbReference>
<gene>
    <name evidence="3" type="primary">11434103</name>
    <name evidence="1" type="ordered locus">MTR_5g084660</name>
    <name evidence="2" type="ORF">MtrunA17_Chr5g0438551</name>
</gene>
<dbReference type="AlphaFoldDB" id="G7K7F2"/>
<name>G7K7F2_MEDTR</name>
<dbReference type="Proteomes" id="UP000265566">
    <property type="component" value="Chromosome 5"/>
</dbReference>
<reference evidence="5" key="4">
    <citation type="journal article" date="2018" name="Nat. Plants">
        <title>Whole-genome landscape of Medicago truncatula symbiotic genes.</title>
        <authorList>
            <person name="Pecrix Y."/>
            <person name="Staton S.E."/>
            <person name="Sallet E."/>
            <person name="Lelandais-Briere C."/>
            <person name="Moreau S."/>
            <person name="Carrere S."/>
            <person name="Blein T."/>
            <person name="Jardinaud M.F."/>
            <person name="Latrasse D."/>
            <person name="Zouine M."/>
            <person name="Zahm M."/>
            <person name="Kreplak J."/>
            <person name="Mayjonade B."/>
            <person name="Satge C."/>
            <person name="Perez M."/>
            <person name="Cauet S."/>
            <person name="Marande W."/>
            <person name="Chantry-Darmon C."/>
            <person name="Lopez-Roques C."/>
            <person name="Bouchez O."/>
            <person name="Berard A."/>
            <person name="Debelle F."/>
            <person name="Munos S."/>
            <person name="Bendahmane A."/>
            <person name="Berges H."/>
            <person name="Niebel A."/>
            <person name="Buitink J."/>
            <person name="Frugier F."/>
            <person name="Benhamed M."/>
            <person name="Crespi M."/>
            <person name="Gouzy J."/>
            <person name="Gamas P."/>
        </authorList>
    </citation>
    <scope>NUCLEOTIDE SEQUENCE [LARGE SCALE GENOMIC DNA]</scope>
    <source>
        <strain evidence="5">cv. Jemalong A17</strain>
    </source>
</reference>
<dbReference type="PANTHER" id="PTHR46932:SF12">
    <property type="entry name" value="HEAVY METAL-ASSOCIATED ISOPRENYLATED PLANT PROTEIN 47"/>
    <property type="match status" value="1"/>
</dbReference>
<reference evidence="3" key="3">
    <citation type="submission" date="2015-04" db="UniProtKB">
        <authorList>
            <consortium name="EnsemblPlants"/>
        </authorList>
    </citation>
    <scope>IDENTIFICATION</scope>
    <source>
        <strain evidence="3">cv. Jemalong A17</strain>
    </source>
</reference>
<dbReference type="eggNOG" id="KOG0017">
    <property type="taxonomic scope" value="Eukaryota"/>
</dbReference>
<dbReference type="KEGG" id="mtr:11434103"/>
<evidence type="ECO:0000313" key="3">
    <source>
        <dbReference type="EnsemblPlants" id="AES99782"/>
    </source>
</evidence>
<dbReference type="InterPro" id="IPR042885">
    <property type="entry name" value="HIPP47/16"/>
</dbReference>
<dbReference type="Proteomes" id="UP000002051">
    <property type="component" value="Chromosome 5"/>
</dbReference>
<evidence type="ECO:0000313" key="1">
    <source>
        <dbReference type="EMBL" id="AES99782.1"/>
    </source>
</evidence>
<dbReference type="HOGENOM" id="CLU_092610_2_1_1"/>
<dbReference type="OrthoDB" id="1429731at2759"/>
<reference evidence="1 4" key="2">
    <citation type="journal article" date="2014" name="BMC Genomics">
        <title>An improved genome release (version Mt4.0) for the model legume Medicago truncatula.</title>
        <authorList>
            <person name="Tang H."/>
            <person name="Krishnakumar V."/>
            <person name="Bidwell S."/>
            <person name="Rosen B."/>
            <person name="Chan A."/>
            <person name="Zhou S."/>
            <person name="Gentzbittel L."/>
            <person name="Childs K.L."/>
            <person name="Yandell M."/>
            <person name="Gundlach H."/>
            <person name="Mayer K.F."/>
            <person name="Schwartz D.C."/>
            <person name="Town C.D."/>
        </authorList>
    </citation>
    <scope>GENOME REANNOTATION</scope>
    <source>
        <strain evidence="3 4">cv. Jemalong A17</strain>
    </source>
</reference>
<dbReference type="Gramene" id="rna32791">
    <property type="protein sequence ID" value="RHN57269.1"/>
    <property type="gene ID" value="gene32791"/>
</dbReference>
<evidence type="ECO:0000313" key="4">
    <source>
        <dbReference type="Proteomes" id="UP000002051"/>
    </source>
</evidence>
<dbReference type="PANTHER" id="PTHR46932">
    <property type="entry name" value="HEAVY METAL-ASSOCIATED ISOPRENYLATED PLANT PROTEIN 47"/>
    <property type="match status" value="1"/>
</dbReference>
<evidence type="ECO:0000313" key="5">
    <source>
        <dbReference type="Proteomes" id="UP000265566"/>
    </source>
</evidence>
<reference evidence="2" key="5">
    <citation type="journal article" date="2018" name="Nat. Plants">
        <title>Whole-genome landscape of Medicago truncatula symbiotic genes.</title>
        <authorList>
            <person name="Pecrix Y."/>
            <person name="Gamas P."/>
            <person name="Carrere S."/>
        </authorList>
    </citation>
    <scope>NUCLEOTIDE SEQUENCE</scope>
    <source>
        <tissue evidence="2">Leaves</tissue>
    </source>
</reference>
<protein>
    <submittedName>
        <fullName evidence="1">Metal ion-binding protein, putative</fullName>
    </submittedName>
</protein>
<dbReference type="PaxDb" id="3880-AES99782"/>
<dbReference type="EMBL" id="PSQE01000005">
    <property type="protein sequence ID" value="RHN57269.1"/>
    <property type="molecule type" value="Genomic_DNA"/>
</dbReference>
<dbReference type="STRING" id="3880.G7K7F2"/>
<sequence>MKKIVIQMHMESDKFRSKALKIAAAFQGVISVSLEGESRDQVVVIGDYQIDCVCLTKKLRKKFCYVNLLSVEDANVSASYEGDEAKEEEKDVEVTINSTENSSVVCNCEKNYPPPCPLYYIVDHEPYPSSCSIQ</sequence>
<dbReference type="EMBL" id="CM001221">
    <property type="protein sequence ID" value="AES99782.1"/>
    <property type="molecule type" value="Genomic_DNA"/>
</dbReference>
<accession>G7K7F2</accession>
<keyword evidence="4" id="KW-1185">Reference proteome</keyword>
<evidence type="ECO:0000313" key="2">
    <source>
        <dbReference type="EMBL" id="RHN57269.1"/>
    </source>
</evidence>
<dbReference type="OMA" id="QMGSSRC"/>
<reference evidence="1 4" key="1">
    <citation type="journal article" date="2011" name="Nature">
        <title>The Medicago genome provides insight into the evolution of rhizobial symbioses.</title>
        <authorList>
            <person name="Young N.D."/>
            <person name="Debelle F."/>
            <person name="Oldroyd G.E."/>
            <person name="Geurts R."/>
            <person name="Cannon S.B."/>
            <person name="Udvardi M.K."/>
            <person name="Benedito V.A."/>
            <person name="Mayer K.F."/>
            <person name="Gouzy J."/>
            <person name="Schoof H."/>
            <person name="Van de Peer Y."/>
            <person name="Proost S."/>
            <person name="Cook D.R."/>
            <person name="Meyers B.C."/>
            <person name="Spannagl M."/>
            <person name="Cheung F."/>
            <person name="De Mita S."/>
            <person name="Krishnakumar V."/>
            <person name="Gundlach H."/>
            <person name="Zhou S."/>
            <person name="Mudge J."/>
            <person name="Bharti A.K."/>
            <person name="Murray J.D."/>
            <person name="Naoumkina M.A."/>
            <person name="Rosen B."/>
            <person name="Silverstein K.A."/>
            <person name="Tang H."/>
            <person name="Rombauts S."/>
            <person name="Zhao P.X."/>
            <person name="Zhou P."/>
            <person name="Barbe V."/>
            <person name="Bardou P."/>
            <person name="Bechner M."/>
            <person name="Bellec A."/>
            <person name="Berger A."/>
            <person name="Berges H."/>
            <person name="Bidwell S."/>
            <person name="Bisseling T."/>
            <person name="Choisne N."/>
            <person name="Couloux A."/>
            <person name="Denny R."/>
            <person name="Deshpande S."/>
            <person name="Dai X."/>
            <person name="Doyle J.J."/>
            <person name="Dudez A.M."/>
            <person name="Farmer A.D."/>
            <person name="Fouteau S."/>
            <person name="Franken C."/>
            <person name="Gibelin C."/>
            <person name="Gish J."/>
            <person name="Goldstein S."/>
            <person name="Gonzalez A.J."/>
            <person name="Green P.J."/>
            <person name="Hallab A."/>
            <person name="Hartog M."/>
            <person name="Hua A."/>
            <person name="Humphray S.J."/>
            <person name="Jeong D.H."/>
            <person name="Jing Y."/>
            <person name="Jocker A."/>
            <person name="Kenton S.M."/>
            <person name="Kim D.J."/>
            <person name="Klee K."/>
            <person name="Lai H."/>
            <person name="Lang C."/>
            <person name="Lin S."/>
            <person name="Macmil S.L."/>
            <person name="Magdelenat G."/>
            <person name="Matthews L."/>
            <person name="McCorrison J."/>
            <person name="Monaghan E.L."/>
            <person name="Mun J.H."/>
            <person name="Najar F.Z."/>
            <person name="Nicholson C."/>
            <person name="Noirot C."/>
            <person name="O'Bleness M."/>
            <person name="Paule C.R."/>
            <person name="Poulain J."/>
            <person name="Prion F."/>
            <person name="Qin B."/>
            <person name="Qu C."/>
            <person name="Retzel E.F."/>
            <person name="Riddle C."/>
            <person name="Sallet E."/>
            <person name="Samain S."/>
            <person name="Samson N."/>
            <person name="Sanders I."/>
            <person name="Saurat O."/>
            <person name="Scarpelli C."/>
            <person name="Schiex T."/>
            <person name="Segurens B."/>
            <person name="Severin A.J."/>
            <person name="Sherrier D.J."/>
            <person name="Shi R."/>
            <person name="Sims S."/>
            <person name="Singer S.R."/>
            <person name="Sinharoy S."/>
            <person name="Sterck L."/>
            <person name="Viollet A."/>
            <person name="Wang B.B."/>
            <person name="Wang K."/>
            <person name="Wang M."/>
            <person name="Wang X."/>
            <person name="Warfsmann J."/>
            <person name="Weissenbach J."/>
            <person name="White D.D."/>
            <person name="White J.D."/>
            <person name="Wiley G.B."/>
            <person name="Wincker P."/>
            <person name="Xing Y."/>
            <person name="Yang L."/>
            <person name="Yao Z."/>
            <person name="Ying F."/>
            <person name="Zhai J."/>
            <person name="Zhou L."/>
            <person name="Zuber A."/>
            <person name="Denarie J."/>
            <person name="Dixon R.A."/>
            <person name="May G.D."/>
            <person name="Schwartz D.C."/>
            <person name="Rogers J."/>
            <person name="Quetier F."/>
            <person name="Town C.D."/>
            <person name="Roe B.A."/>
        </authorList>
    </citation>
    <scope>NUCLEOTIDE SEQUENCE [LARGE SCALE GENOMIC DNA]</scope>
    <source>
        <strain evidence="1">A17</strain>
        <strain evidence="3 4">cv. Jemalong A17</strain>
    </source>
</reference>
<dbReference type="Gene3D" id="3.30.70.100">
    <property type="match status" value="1"/>
</dbReference>